<feature type="compositionally biased region" description="Polar residues" evidence="1">
    <location>
        <begin position="121"/>
        <end position="132"/>
    </location>
</feature>
<feature type="compositionally biased region" description="Basic and acidic residues" evidence="1">
    <location>
        <begin position="198"/>
        <end position="222"/>
    </location>
</feature>
<feature type="compositionally biased region" description="Basic and acidic residues" evidence="1">
    <location>
        <begin position="275"/>
        <end position="287"/>
    </location>
</feature>
<feature type="compositionally biased region" description="Acidic residues" evidence="1">
    <location>
        <begin position="156"/>
        <end position="178"/>
    </location>
</feature>
<organism evidence="2">
    <name type="scientific">Cladocopium goreaui</name>
    <dbReference type="NCBI Taxonomy" id="2562237"/>
    <lineage>
        <taxon>Eukaryota</taxon>
        <taxon>Sar</taxon>
        <taxon>Alveolata</taxon>
        <taxon>Dinophyceae</taxon>
        <taxon>Suessiales</taxon>
        <taxon>Symbiodiniaceae</taxon>
        <taxon>Cladocopium</taxon>
    </lineage>
</organism>
<proteinExistence type="predicted"/>
<reference evidence="2" key="1">
    <citation type="submission" date="2022-10" db="EMBL/GenBank/DDBJ databases">
        <authorList>
            <person name="Chen Y."/>
            <person name="Dougan E. K."/>
            <person name="Chan C."/>
            <person name="Rhodes N."/>
            <person name="Thang M."/>
        </authorList>
    </citation>
    <scope>NUCLEOTIDE SEQUENCE</scope>
</reference>
<dbReference type="EMBL" id="CAMXCT020001500">
    <property type="protein sequence ID" value="CAL1144025.1"/>
    <property type="molecule type" value="Genomic_DNA"/>
</dbReference>
<dbReference type="Proteomes" id="UP001152797">
    <property type="component" value="Unassembled WGS sequence"/>
</dbReference>
<accession>A0A9P1FXT5</accession>
<dbReference type="EMBL" id="CAMXCT030001500">
    <property type="protein sequence ID" value="CAL4777962.1"/>
    <property type="molecule type" value="Genomic_DNA"/>
</dbReference>
<keyword evidence="4" id="KW-1185">Reference proteome</keyword>
<feature type="region of interest" description="Disordered" evidence="1">
    <location>
        <begin position="268"/>
        <end position="287"/>
    </location>
</feature>
<gene>
    <name evidence="2" type="ORF">C1SCF055_LOCUS17622</name>
</gene>
<reference evidence="3 4" key="2">
    <citation type="submission" date="2024-05" db="EMBL/GenBank/DDBJ databases">
        <authorList>
            <person name="Chen Y."/>
            <person name="Shah S."/>
            <person name="Dougan E. K."/>
            <person name="Thang M."/>
            <person name="Chan C."/>
        </authorList>
    </citation>
    <scope>NUCLEOTIDE SEQUENCE [LARGE SCALE GENOMIC DNA]</scope>
</reference>
<comment type="caution">
    <text evidence="2">The sequence shown here is derived from an EMBL/GenBank/DDBJ whole genome shotgun (WGS) entry which is preliminary data.</text>
</comment>
<name>A0A9P1FXT5_9DINO</name>
<evidence type="ECO:0000313" key="3">
    <source>
        <dbReference type="EMBL" id="CAL4777962.1"/>
    </source>
</evidence>
<sequence>MFSPKAAKWQFIIVDKTTITHREVESDHNYDIIVEFLAGFAHDIPTAADMKDALAWCSEHYQLNPYRHKRMDMIRAVIQAKLKEEGMLSPEGKKIPTRGIGASRIKQQQAATHAMSWIDTIDTQPGDSQGWPSPSPIRNMPSLESPNVPTAATDQVQEDDDDEETAEEEPPTSDDEVECLPVTVHDGSTIEIYDDDCTMEKPKETVQEKCKESEDLAAHSKVDVQGSARPAPDSIRGHAGATTGHVPGSRPDGIPDEEKIAETVQEVLDSDGEEKEDHIDKSTKGVFKDRKPLKEEINIPQSLHEQADVQMKSLLGTTGEATTEEHMVEMVKASTH</sequence>
<evidence type="ECO:0000313" key="4">
    <source>
        <dbReference type="Proteomes" id="UP001152797"/>
    </source>
</evidence>
<dbReference type="EMBL" id="CAMXCT010001500">
    <property type="protein sequence ID" value="CAI3990650.1"/>
    <property type="molecule type" value="Genomic_DNA"/>
</dbReference>
<dbReference type="AlphaFoldDB" id="A0A9P1FXT5"/>
<evidence type="ECO:0000256" key="1">
    <source>
        <dbReference type="SAM" id="MobiDB-lite"/>
    </source>
</evidence>
<protein>
    <submittedName>
        <fullName evidence="2">Uncharacterized protein</fullName>
    </submittedName>
</protein>
<feature type="region of interest" description="Disordered" evidence="1">
    <location>
        <begin position="121"/>
        <end position="180"/>
    </location>
</feature>
<feature type="region of interest" description="Disordered" evidence="1">
    <location>
        <begin position="193"/>
        <end position="255"/>
    </location>
</feature>
<evidence type="ECO:0000313" key="2">
    <source>
        <dbReference type="EMBL" id="CAI3990650.1"/>
    </source>
</evidence>